<sequence>MAQKEEAAVATEAASQNGEDLENLDDPEKLKELIELPPFEIVTGERLPANFFKFQFRNVEYSSGRKLSSTPSCQPSTQPCGTMSPGMCPPAPVQRVLTALSKPLARPRTCVCSFWWVDSSCGRSRRSRLL</sequence>
<feature type="region of interest" description="Disordered" evidence="1">
    <location>
        <begin position="1"/>
        <end position="29"/>
    </location>
</feature>
<protein>
    <submittedName>
        <fullName evidence="2">cDNA FLJ51098</fullName>
    </submittedName>
</protein>
<reference evidence="2" key="1">
    <citation type="submission" date="2007-10" db="EMBL/GenBank/DDBJ databases">
        <title>NEDO human cDNA sequencing project focused on splicing variants.</title>
        <authorList>
            <person name="Wakamatsu A."/>
            <person name="Yamamoto J."/>
            <person name="Kimura K."/>
            <person name="Ishii S."/>
            <person name="Watanabe K."/>
            <person name="Sugiyama A."/>
            <person name="Murakawa K."/>
            <person name="Kaida T."/>
            <person name="Tsuchiya K."/>
            <person name="Fukuzumi Y."/>
            <person name="Kumagai A."/>
            <person name="Oishi Y."/>
            <person name="Yamamoto S."/>
            <person name="Ono Y."/>
            <person name="Komori Y."/>
            <person name="Yamazaki M."/>
            <person name="Kisu Y."/>
            <person name="Nishikawa T."/>
            <person name="Sugano S."/>
            <person name="Nomura N."/>
            <person name="Isogai T."/>
        </authorList>
    </citation>
    <scope>NUCLEOTIDE SEQUENCE</scope>
    <source>
        <tissue evidence="2">Skeletal muscle</tissue>
    </source>
</reference>
<dbReference type="PeptideAtlas" id="B4DUL0"/>
<dbReference type="ProteomicsDB" id="5196"/>
<proteinExistence type="evidence at transcript level"/>
<name>B4DUL0_HUMAN</name>
<organism evidence="2">
    <name type="scientific">Homo sapiens</name>
    <name type="common">Human</name>
    <dbReference type="NCBI Taxonomy" id="9606"/>
    <lineage>
        <taxon>Eukaryota</taxon>
        <taxon>Metazoa</taxon>
        <taxon>Chordata</taxon>
        <taxon>Craniata</taxon>
        <taxon>Vertebrata</taxon>
        <taxon>Euteleostomi</taxon>
        <taxon>Mammalia</taxon>
        <taxon>Eutheria</taxon>
        <taxon>Euarchontoglires</taxon>
        <taxon>Primates</taxon>
        <taxon>Haplorrhini</taxon>
        <taxon>Catarrhini</taxon>
        <taxon>Hominidae</taxon>
        <taxon>Homo</taxon>
    </lineage>
</organism>
<dbReference type="EMBL" id="AK300689">
    <property type="protein sequence ID" value="BAG62372.1"/>
    <property type="molecule type" value="mRNA"/>
</dbReference>
<evidence type="ECO:0000256" key="1">
    <source>
        <dbReference type="SAM" id="MobiDB-lite"/>
    </source>
</evidence>
<accession>B4DUL0</accession>
<dbReference type="AlphaFoldDB" id="B4DUL0"/>
<evidence type="ECO:0000313" key="2">
    <source>
        <dbReference type="EMBL" id="BAG62372.1"/>
    </source>
</evidence>